<sequence>MSQYRFSSTLHYTPAEITEMQNVTFSGYFFPQTMTPEMAAEVWRCYDVDMVHTVVMHSLDLAFVGLARLALRGWRGWCGGFGIVPRYRGTGASTHLAERMIYKAREAGLKTIQLEVLHQNIPAQKLYKRVGFETQRQLLSVEIATKALPESPALEVEELDPERLFPWVAFDVRPSWQRELASIATLKSRAYTLAGKRFDRPTGLITERRKAHLRILAAINHTALTDDELLALLRHAAGDAVGIQLINEPEESALLRRCRDFGFSDVFGQYEMFLTL</sequence>
<name>A0A455SEH2_9CHLR</name>
<dbReference type="InterPro" id="IPR016181">
    <property type="entry name" value="Acyl_CoA_acyltransferase"/>
</dbReference>
<proteinExistence type="predicted"/>
<dbReference type="AlphaFoldDB" id="A0A455SEH2"/>
<gene>
    <name evidence="2" type="ORF">KTC_09070</name>
</gene>
<organism evidence="2">
    <name type="scientific">Thermosporothrix sp. COM3</name>
    <dbReference type="NCBI Taxonomy" id="2490863"/>
    <lineage>
        <taxon>Bacteria</taxon>
        <taxon>Bacillati</taxon>
        <taxon>Chloroflexota</taxon>
        <taxon>Ktedonobacteria</taxon>
        <taxon>Ktedonobacterales</taxon>
        <taxon>Thermosporotrichaceae</taxon>
        <taxon>Thermosporothrix</taxon>
    </lineage>
</organism>
<evidence type="ECO:0000259" key="1">
    <source>
        <dbReference type="PROSITE" id="PS51186"/>
    </source>
</evidence>
<dbReference type="CDD" id="cd04301">
    <property type="entry name" value="NAT_SF"/>
    <property type="match status" value="1"/>
</dbReference>
<dbReference type="EMBL" id="AP019376">
    <property type="protein sequence ID" value="BBH86156.1"/>
    <property type="molecule type" value="Genomic_DNA"/>
</dbReference>
<feature type="domain" description="N-acetyltransferase" evidence="1">
    <location>
        <begin position="15"/>
        <end position="155"/>
    </location>
</feature>
<protein>
    <recommendedName>
        <fullName evidence="1">N-acetyltransferase domain-containing protein</fullName>
    </recommendedName>
</protein>
<dbReference type="InterPro" id="IPR000182">
    <property type="entry name" value="GNAT_dom"/>
</dbReference>
<evidence type="ECO:0000313" key="2">
    <source>
        <dbReference type="EMBL" id="BBH86156.1"/>
    </source>
</evidence>
<dbReference type="SUPFAM" id="SSF55729">
    <property type="entry name" value="Acyl-CoA N-acyltransferases (Nat)"/>
    <property type="match status" value="1"/>
</dbReference>
<dbReference type="Gene3D" id="3.40.630.30">
    <property type="match status" value="1"/>
</dbReference>
<dbReference type="Pfam" id="PF00583">
    <property type="entry name" value="Acetyltransf_1"/>
    <property type="match status" value="1"/>
</dbReference>
<dbReference type="GO" id="GO:0016747">
    <property type="term" value="F:acyltransferase activity, transferring groups other than amino-acyl groups"/>
    <property type="evidence" value="ECO:0007669"/>
    <property type="project" value="InterPro"/>
</dbReference>
<reference evidence="2" key="1">
    <citation type="submission" date="2018-12" db="EMBL/GenBank/DDBJ databases">
        <title>Novel natural products biosynthetic potential of the class Ktedonobacteria.</title>
        <authorList>
            <person name="Zheng Y."/>
            <person name="Saitou A."/>
            <person name="Wang C.M."/>
            <person name="Toyoda A."/>
            <person name="Minakuchi Y."/>
            <person name="Sekiguchi Y."/>
            <person name="Ueda K."/>
            <person name="Takano H."/>
            <person name="Sakai Y."/>
            <person name="Yokota A."/>
            <person name="Yabe S."/>
        </authorList>
    </citation>
    <scope>NUCLEOTIDE SEQUENCE</scope>
    <source>
        <strain evidence="2">COM3</strain>
    </source>
</reference>
<dbReference type="PROSITE" id="PS51186">
    <property type="entry name" value="GNAT"/>
    <property type="match status" value="1"/>
</dbReference>
<accession>A0A455SEH2</accession>